<dbReference type="SMART" id="SM00283">
    <property type="entry name" value="MA"/>
    <property type="match status" value="1"/>
</dbReference>
<dbReference type="InterPro" id="IPR000014">
    <property type="entry name" value="PAS"/>
</dbReference>
<evidence type="ECO:0000256" key="1">
    <source>
        <dbReference type="ARBA" id="ARBA00022500"/>
    </source>
</evidence>
<dbReference type="PROSITE" id="PS50111">
    <property type="entry name" value="CHEMOTAXIS_TRANSDUC_2"/>
    <property type="match status" value="1"/>
</dbReference>
<dbReference type="SUPFAM" id="SSF58104">
    <property type="entry name" value="Methyl-accepting chemotaxis protein (MCP) signaling domain"/>
    <property type="match status" value="1"/>
</dbReference>
<dbReference type="PROSITE" id="PS50885">
    <property type="entry name" value="HAMP"/>
    <property type="match status" value="1"/>
</dbReference>
<evidence type="ECO:0000259" key="6">
    <source>
        <dbReference type="PROSITE" id="PS50113"/>
    </source>
</evidence>
<evidence type="ECO:0000259" key="7">
    <source>
        <dbReference type="PROSITE" id="PS50885"/>
    </source>
</evidence>
<dbReference type="Proteomes" id="UP001235269">
    <property type="component" value="Unassembled WGS sequence"/>
</dbReference>
<dbReference type="PRINTS" id="PR00260">
    <property type="entry name" value="CHEMTRNSDUCR"/>
</dbReference>
<evidence type="ECO:0000256" key="3">
    <source>
        <dbReference type="PROSITE-ProRule" id="PRU00284"/>
    </source>
</evidence>
<dbReference type="EMBL" id="JAUSWH010000017">
    <property type="protein sequence ID" value="MDQ0457644.1"/>
    <property type="molecule type" value="Genomic_DNA"/>
</dbReference>
<sequence>MIAKNATKDLKHKQIIYFVPPYLLGIRFMQKPRQWAAKRGRVMLDFAAFDAKAILSALDKSQAIIEFKLDGTIITANDNFCRALGYQLPEIVDKHHRIFVDPAESSTTQYKEFWAGLASGKFERRQFKRITKDGREIWIEASYNPVLKKGKPYKVVKLATDITASKLQALEDVGKIAAISCAQAVIEFTPSGEILGANQNFLKALGYELAEIKGKHHSMFCDKAFVGSADYGAFWSRLAGGQLVDGEFTRITKSGAPVYIQASYNPIFDSNGKVFKVVKLATDVTERVNNVHRLGQGLEAIAAGDLTHTIKDPFLPSLESLRVDFNQAVAKLERTMLTINENARSIAAASQEIQSASNDLSKRTEQQAASVEETAAALEEITTTVTDSSNRAQDAGKLVRRTKESAEQSGDVVSQAVDAMGKIEKSAGEIASIISVIDEIAFQTNLLALNAGVEAARAGEAGKGFAVVAQEVRELAQRSAKAAKEINHLINASNEHVKHGVGLVGDTGKALEDIATQVVQVDSNVVAIVDAFREQATGLREINVAVNIMDQGTQQNAAMVEQTSAAAHSLAREAEKLFELIKQFRIGERSGQTSRPAESGGRPLKAV</sequence>
<dbReference type="PROSITE" id="PS50113">
    <property type="entry name" value="PAC"/>
    <property type="match status" value="1"/>
</dbReference>
<proteinExistence type="inferred from homology"/>
<dbReference type="InterPro" id="IPR004089">
    <property type="entry name" value="MCPsignal_dom"/>
</dbReference>
<dbReference type="InterPro" id="IPR004090">
    <property type="entry name" value="Chemotax_Me-accpt_rcpt"/>
</dbReference>
<name>A0ABU0IKB6_9HYPH</name>
<dbReference type="Pfam" id="PF00015">
    <property type="entry name" value="MCPsignal"/>
    <property type="match status" value="1"/>
</dbReference>
<reference evidence="8 9" key="1">
    <citation type="submission" date="2023-07" db="EMBL/GenBank/DDBJ databases">
        <title>Genomic Encyclopedia of Type Strains, Phase IV (KMG-IV): sequencing the most valuable type-strain genomes for metagenomic binning, comparative biology and taxonomic classification.</title>
        <authorList>
            <person name="Goeker M."/>
        </authorList>
    </citation>
    <scope>NUCLEOTIDE SEQUENCE [LARGE SCALE GENOMIC DNA]</scope>
    <source>
        <strain evidence="8 9">DSM 100301</strain>
    </source>
</reference>
<evidence type="ECO:0000313" key="8">
    <source>
        <dbReference type="EMBL" id="MDQ0457644.1"/>
    </source>
</evidence>
<protein>
    <submittedName>
        <fullName evidence="8">Methyl-accepting chemotaxis protein</fullName>
    </submittedName>
</protein>
<dbReference type="Pfam" id="PF13426">
    <property type="entry name" value="PAS_9"/>
    <property type="match status" value="1"/>
</dbReference>
<dbReference type="CDD" id="cd11386">
    <property type="entry name" value="MCP_signal"/>
    <property type="match status" value="1"/>
</dbReference>
<dbReference type="CDD" id="cd00130">
    <property type="entry name" value="PAS"/>
    <property type="match status" value="2"/>
</dbReference>
<evidence type="ECO:0000256" key="2">
    <source>
        <dbReference type="ARBA" id="ARBA00029447"/>
    </source>
</evidence>
<dbReference type="PANTHER" id="PTHR43531:SF11">
    <property type="entry name" value="METHYL-ACCEPTING CHEMOTAXIS PROTEIN 3"/>
    <property type="match status" value="1"/>
</dbReference>
<dbReference type="SUPFAM" id="SSF55785">
    <property type="entry name" value="PYP-like sensor domain (PAS domain)"/>
    <property type="match status" value="2"/>
</dbReference>
<keyword evidence="3" id="KW-0807">Transducer</keyword>
<dbReference type="InterPro" id="IPR000700">
    <property type="entry name" value="PAS-assoc_C"/>
</dbReference>
<dbReference type="InterPro" id="IPR001610">
    <property type="entry name" value="PAC"/>
</dbReference>
<dbReference type="InterPro" id="IPR051310">
    <property type="entry name" value="MCP_chemotaxis"/>
</dbReference>
<dbReference type="Pfam" id="PF08447">
    <property type="entry name" value="PAS_3"/>
    <property type="match status" value="1"/>
</dbReference>
<evidence type="ECO:0000256" key="4">
    <source>
        <dbReference type="SAM" id="Coils"/>
    </source>
</evidence>
<feature type="domain" description="HAMP" evidence="7">
    <location>
        <begin position="285"/>
        <end position="337"/>
    </location>
</feature>
<feature type="coiled-coil region" evidence="4">
    <location>
        <begin position="346"/>
        <end position="381"/>
    </location>
</feature>
<dbReference type="PANTHER" id="PTHR43531">
    <property type="entry name" value="PROTEIN ICFG"/>
    <property type="match status" value="1"/>
</dbReference>
<dbReference type="InterPro" id="IPR003660">
    <property type="entry name" value="HAMP_dom"/>
</dbReference>
<comment type="similarity">
    <text evidence="2">Belongs to the methyl-accepting chemotaxis (MCP) protein family.</text>
</comment>
<keyword evidence="4" id="KW-0175">Coiled coil</keyword>
<dbReference type="InterPro" id="IPR013655">
    <property type="entry name" value="PAS_fold_3"/>
</dbReference>
<dbReference type="Gene3D" id="1.10.287.950">
    <property type="entry name" value="Methyl-accepting chemotaxis protein"/>
    <property type="match status" value="1"/>
</dbReference>
<keyword evidence="1" id="KW-0145">Chemotaxis</keyword>
<comment type="caution">
    <text evidence="8">The sequence shown here is derived from an EMBL/GenBank/DDBJ whole genome shotgun (WGS) entry which is preliminary data.</text>
</comment>
<dbReference type="InterPro" id="IPR035965">
    <property type="entry name" value="PAS-like_dom_sf"/>
</dbReference>
<accession>A0ABU0IKB6</accession>
<keyword evidence="9" id="KW-1185">Reference proteome</keyword>
<dbReference type="Gene3D" id="3.30.450.20">
    <property type="entry name" value="PAS domain"/>
    <property type="match status" value="2"/>
</dbReference>
<gene>
    <name evidence="8" type="ORF">QO005_004002</name>
</gene>
<organism evidence="8 9">
    <name type="scientific">Rhizobium paknamense</name>
    <dbReference type="NCBI Taxonomy" id="1206817"/>
    <lineage>
        <taxon>Bacteria</taxon>
        <taxon>Pseudomonadati</taxon>
        <taxon>Pseudomonadota</taxon>
        <taxon>Alphaproteobacteria</taxon>
        <taxon>Hyphomicrobiales</taxon>
        <taxon>Rhizobiaceae</taxon>
        <taxon>Rhizobium/Agrobacterium group</taxon>
        <taxon>Rhizobium</taxon>
    </lineage>
</organism>
<dbReference type="SMART" id="SM00086">
    <property type="entry name" value="PAC"/>
    <property type="match status" value="2"/>
</dbReference>
<evidence type="ECO:0000313" key="9">
    <source>
        <dbReference type="Proteomes" id="UP001235269"/>
    </source>
</evidence>
<evidence type="ECO:0000259" key="5">
    <source>
        <dbReference type="PROSITE" id="PS50111"/>
    </source>
</evidence>
<dbReference type="NCBIfam" id="TIGR00229">
    <property type="entry name" value="sensory_box"/>
    <property type="match status" value="2"/>
</dbReference>
<feature type="domain" description="PAC" evidence="6">
    <location>
        <begin position="244"/>
        <end position="296"/>
    </location>
</feature>
<feature type="domain" description="Methyl-accepting transducer" evidence="5">
    <location>
        <begin position="342"/>
        <end position="571"/>
    </location>
</feature>